<name>K0CD39_ALCDB</name>
<evidence type="ECO:0000256" key="1">
    <source>
        <dbReference type="SAM" id="Phobius"/>
    </source>
</evidence>
<feature type="domain" description="DUF6708" evidence="2">
    <location>
        <begin position="2"/>
        <end position="178"/>
    </location>
</feature>
<proteinExistence type="predicted"/>
<dbReference type="InterPro" id="IPR046554">
    <property type="entry name" value="DUF6708"/>
</dbReference>
<sequence length="230" mass="26574">MEIFAYTHYPIRLNRKNRMVYAFRTDGTVIRAPWDDLFLHIGEGTVPTVGTTYDIRAHVLDEDGVTVKDTFTLAYPGFLTGKNDLPRLMRVGEYVRRYMEEPDGVKKNAEYSMLFNPVEGRREGIHWSLIRAFAPSSRYPWLQLLFSMVFSLFFLGRWLTMLTCKVPVWPEEIEEECKIEADDPYRKDASNNPKFGFLEGPWLVICVLTGLAVLAWVLVKYSPLSLLFSG</sequence>
<keyword evidence="1" id="KW-1133">Transmembrane helix</keyword>
<evidence type="ECO:0000259" key="2">
    <source>
        <dbReference type="Pfam" id="PF20455"/>
    </source>
</evidence>
<feature type="transmembrane region" description="Helical" evidence="1">
    <location>
        <begin position="141"/>
        <end position="160"/>
    </location>
</feature>
<dbReference type="EMBL" id="CP003466">
    <property type="protein sequence ID" value="AFT70478.1"/>
    <property type="molecule type" value="Genomic_DNA"/>
</dbReference>
<keyword evidence="1" id="KW-0472">Membrane</keyword>
<dbReference type="Pfam" id="PF20455">
    <property type="entry name" value="DUF6708"/>
    <property type="match status" value="1"/>
</dbReference>
<dbReference type="PATRIC" id="fig|930169.3.peg.2172"/>
<dbReference type="HOGENOM" id="CLU_1202763_0_0_6"/>
<evidence type="ECO:0000313" key="4">
    <source>
        <dbReference type="Proteomes" id="UP000006286"/>
    </source>
</evidence>
<accession>K0CD39</accession>
<dbReference type="KEGG" id="adi:B5T_02204"/>
<keyword evidence="1" id="KW-0812">Transmembrane</keyword>
<dbReference type="Proteomes" id="UP000006286">
    <property type="component" value="Chromosome"/>
</dbReference>
<evidence type="ECO:0000313" key="3">
    <source>
        <dbReference type="EMBL" id="AFT70478.1"/>
    </source>
</evidence>
<reference evidence="3 4" key="1">
    <citation type="journal article" date="2012" name="J. Bacteriol.">
        <title>Complete genome sequence of Alcanivorax dieselolei type strain B5.</title>
        <authorList>
            <person name="Lai Q."/>
            <person name="Li W."/>
            <person name="Shao Z."/>
        </authorList>
    </citation>
    <scope>NUCLEOTIDE SEQUENCE [LARGE SCALE GENOMIC DNA]</scope>
    <source>
        <strain evidence="4">DSM 16502 / CGMCC 1.3690 / B-5</strain>
    </source>
</reference>
<dbReference type="STRING" id="930169.B5T_02204"/>
<dbReference type="eggNOG" id="ENOG5032T9C">
    <property type="taxonomic scope" value="Bacteria"/>
</dbReference>
<feature type="transmembrane region" description="Helical" evidence="1">
    <location>
        <begin position="200"/>
        <end position="219"/>
    </location>
</feature>
<dbReference type="AlphaFoldDB" id="K0CD39"/>
<keyword evidence="4" id="KW-1185">Reference proteome</keyword>
<gene>
    <name evidence="3" type="ordered locus">B5T_02204</name>
</gene>
<organism evidence="3 4">
    <name type="scientific">Alcanivorax dieselolei (strain DSM 16502 / CGMCC 1.3690 / MCCC 1A00001 / B-5)</name>
    <name type="common">Alloalcanivorax dieselolei</name>
    <dbReference type="NCBI Taxonomy" id="930169"/>
    <lineage>
        <taxon>Bacteria</taxon>
        <taxon>Pseudomonadati</taxon>
        <taxon>Pseudomonadota</taxon>
        <taxon>Gammaproteobacteria</taxon>
        <taxon>Oceanospirillales</taxon>
        <taxon>Alcanivoracaceae</taxon>
        <taxon>Alloalcanivorax</taxon>
    </lineage>
</organism>
<protein>
    <recommendedName>
        <fullName evidence="2">DUF6708 domain-containing protein</fullName>
    </recommendedName>
</protein>